<keyword evidence="1" id="KW-0808">Transferase</keyword>
<dbReference type="Gene3D" id="3.30.565.10">
    <property type="entry name" value="Histidine kinase-like ATPase, C-terminal domain"/>
    <property type="match status" value="1"/>
</dbReference>
<proteinExistence type="predicted"/>
<dbReference type="InterPro" id="IPR050267">
    <property type="entry name" value="Anti-sigma-factor_SerPK"/>
</dbReference>
<evidence type="ECO:0000256" key="1">
    <source>
        <dbReference type="ARBA" id="ARBA00022527"/>
    </source>
</evidence>
<dbReference type="InterPro" id="IPR003594">
    <property type="entry name" value="HATPase_dom"/>
</dbReference>
<organism evidence="3 4">
    <name type="scientific">Actinomadura miaoliensis</name>
    <dbReference type="NCBI Taxonomy" id="430685"/>
    <lineage>
        <taxon>Bacteria</taxon>
        <taxon>Bacillati</taxon>
        <taxon>Actinomycetota</taxon>
        <taxon>Actinomycetes</taxon>
        <taxon>Streptosporangiales</taxon>
        <taxon>Thermomonosporaceae</taxon>
        <taxon>Actinomadura</taxon>
    </lineage>
</organism>
<dbReference type="EMBL" id="BAAAZG010000061">
    <property type="protein sequence ID" value="GAA4101105.1"/>
    <property type="molecule type" value="Genomic_DNA"/>
</dbReference>
<sequence length="151" mass="17005">MHTQHVEGWPFIERHQLAATKNAPYWARRLVADVLERWRMPDLTESALLLTSEVVTNAVVAVGGLELKEAAHARSVRLKLSTDYTHLLVEVWDPINQPPVLGSMVPLDSEQGRGLFLVDTFAKDWNYYHPAAGGKVVWFLLERPARPARAG</sequence>
<dbReference type="Proteomes" id="UP001500683">
    <property type="component" value="Unassembled WGS sequence"/>
</dbReference>
<dbReference type="Pfam" id="PF13581">
    <property type="entry name" value="HATPase_c_2"/>
    <property type="match status" value="1"/>
</dbReference>
<feature type="domain" description="Histidine kinase/HSP90-like ATPase" evidence="2">
    <location>
        <begin position="27"/>
        <end position="139"/>
    </location>
</feature>
<evidence type="ECO:0000259" key="2">
    <source>
        <dbReference type="Pfam" id="PF13581"/>
    </source>
</evidence>
<dbReference type="PANTHER" id="PTHR35526:SF3">
    <property type="entry name" value="ANTI-SIGMA-F FACTOR RSBW"/>
    <property type="match status" value="1"/>
</dbReference>
<evidence type="ECO:0000313" key="4">
    <source>
        <dbReference type="Proteomes" id="UP001500683"/>
    </source>
</evidence>
<keyword evidence="1" id="KW-0723">Serine/threonine-protein kinase</keyword>
<keyword evidence="4" id="KW-1185">Reference proteome</keyword>
<reference evidence="4" key="1">
    <citation type="journal article" date="2019" name="Int. J. Syst. Evol. Microbiol.">
        <title>The Global Catalogue of Microorganisms (GCM) 10K type strain sequencing project: providing services to taxonomists for standard genome sequencing and annotation.</title>
        <authorList>
            <consortium name="The Broad Institute Genomics Platform"/>
            <consortium name="The Broad Institute Genome Sequencing Center for Infectious Disease"/>
            <person name="Wu L."/>
            <person name="Ma J."/>
        </authorList>
    </citation>
    <scope>NUCLEOTIDE SEQUENCE [LARGE SCALE GENOMIC DNA]</scope>
    <source>
        <strain evidence="4">JCM 16702</strain>
    </source>
</reference>
<dbReference type="CDD" id="cd16936">
    <property type="entry name" value="HATPase_RsbW-like"/>
    <property type="match status" value="1"/>
</dbReference>
<evidence type="ECO:0000313" key="3">
    <source>
        <dbReference type="EMBL" id="GAA4101105.1"/>
    </source>
</evidence>
<protein>
    <recommendedName>
        <fullName evidence="2">Histidine kinase/HSP90-like ATPase domain-containing protein</fullName>
    </recommendedName>
</protein>
<dbReference type="PANTHER" id="PTHR35526">
    <property type="entry name" value="ANTI-SIGMA-F FACTOR RSBW-RELATED"/>
    <property type="match status" value="1"/>
</dbReference>
<comment type="caution">
    <text evidence="3">The sequence shown here is derived from an EMBL/GenBank/DDBJ whole genome shotgun (WGS) entry which is preliminary data.</text>
</comment>
<dbReference type="InterPro" id="IPR036890">
    <property type="entry name" value="HATPase_C_sf"/>
</dbReference>
<gene>
    <name evidence="3" type="ORF">GCM10022214_78380</name>
</gene>
<keyword evidence="1" id="KW-0418">Kinase</keyword>
<accession>A0ABP7WZX6</accession>
<dbReference type="RefSeq" id="WP_344957734.1">
    <property type="nucleotide sequence ID" value="NZ_BAAAZG010000061.1"/>
</dbReference>
<name>A0ABP7WZX6_9ACTN</name>